<dbReference type="OMA" id="CRKLAVW"/>
<evidence type="ECO:0008006" key="3">
    <source>
        <dbReference type="Google" id="ProtNLM"/>
    </source>
</evidence>
<dbReference type="GO" id="GO:0006974">
    <property type="term" value="P:DNA damage response"/>
    <property type="evidence" value="ECO:0007669"/>
    <property type="project" value="TreeGrafter"/>
</dbReference>
<protein>
    <recommendedName>
        <fullName evidence="3">SIMPL domain-containing protein</fullName>
    </recommendedName>
</protein>
<evidence type="ECO:0000313" key="1">
    <source>
        <dbReference type="EMBL" id="KEQ96856.1"/>
    </source>
</evidence>
<dbReference type="InterPro" id="IPR007497">
    <property type="entry name" value="SIMPL/DUF541"/>
</dbReference>
<dbReference type="Gene3D" id="3.30.70.2970">
    <property type="entry name" value="Protein of unknown function (DUF541), domain 2"/>
    <property type="match status" value="1"/>
</dbReference>
<dbReference type="InParanoid" id="A0A074ZDV9"/>
<keyword evidence="2" id="KW-1185">Reference proteome</keyword>
<proteinExistence type="predicted"/>
<reference evidence="1 2" key="1">
    <citation type="journal article" date="2014" name="BMC Genomics">
        <title>Genome sequencing of four Aureobasidium pullulans varieties: biotechnological potential, stress tolerance, and description of new species.</title>
        <authorList>
            <person name="Gostin Ar C."/>
            <person name="Ohm R.A."/>
            <person name="Kogej T."/>
            <person name="Sonjak S."/>
            <person name="Turk M."/>
            <person name="Zajc J."/>
            <person name="Zalar P."/>
            <person name="Grube M."/>
            <person name="Sun H."/>
            <person name="Han J."/>
            <person name="Sharma A."/>
            <person name="Chiniquy J."/>
            <person name="Ngan C.Y."/>
            <person name="Lipzen A."/>
            <person name="Barry K."/>
            <person name="Grigoriev I.V."/>
            <person name="Gunde-Cimerman N."/>
        </authorList>
    </citation>
    <scope>NUCLEOTIDE SEQUENCE [LARGE SCALE GENOMIC DNA]</scope>
    <source>
        <strain evidence="1 2">EXF-2481</strain>
    </source>
</reference>
<dbReference type="HOGENOM" id="CLU_075628_3_0_1"/>
<evidence type="ECO:0000313" key="2">
    <source>
        <dbReference type="Proteomes" id="UP000030641"/>
    </source>
</evidence>
<dbReference type="Gene3D" id="3.30.110.170">
    <property type="entry name" value="Protein of unknown function (DUF541), domain 1"/>
    <property type="match status" value="1"/>
</dbReference>
<organism evidence="1 2">
    <name type="scientific">Aureobasidium subglaciale (strain EXF-2481)</name>
    <name type="common">Aureobasidium pullulans var. subglaciale</name>
    <dbReference type="NCBI Taxonomy" id="1043005"/>
    <lineage>
        <taxon>Eukaryota</taxon>
        <taxon>Fungi</taxon>
        <taxon>Dikarya</taxon>
        <taxon>Ascomycota</taxon>
        <taxon>Pezizomycotina</taxon>
        <taxon>Dothideomycetes</taxon>
        <taxon>Dothideomycetidae</taxon>
        <taxon>Dothideales</taxon>
        <taxon>Saccotheciaceae</taxon>
        <taxon>Aureobasidium</taxon>
    </lineage>
</organism>
<dbReference type="OrthoDB" id="3335918at2759"/>
<dbReference type="InterPro" id="IPR052022">
    <property type="entry name" value="26kDa_periplasmic_antigen"/>
</dbReference>
<dbReference type="AlphaFoldDB" id="A0A074ZDV9"/>
<dbReference type="PANTHER" id="PTHR34387">
    <property type="entry name" value="SLR1258 PROTEIN"/>
    <property type="match status" value="1"/>
</dbReference>
<dbReference type="PANTHER" id="PTHR34387:SF2">
    <property type="entry name" value="SLR1258 PROTEIN"/>
    <property type="match status" value="1"/>
</dbReference>
<dbReference type="EMBL" id="KL584755">
    <property type="protein sequence ID" value="KEQ96856.1"/>
    <property type="molecule type" value="Genomic_DNA"/>
</dbReference>
<dbReference type="Pfam" id="PF04402">
    <property type="entry name" value="SIMPL"/>
    <property type="match status" value="1"/>
</dbReference>
<gene>
    <name evidence="1" type="ORF">AUEXF2481DRAFT_38259</name>
</gene>
<accession>A0A074ZDV9</accession>
<sequence>MVAPLTIAVTGIAIIPKKAERALLDVEISSTGFSRAFISEEVQLSCRRLEDLLRKTSAANDTQIARDSATVAHWSMTSMRTTSHLPTDQYGTVLKNAQRVYSISVTFDIRIRDFNRLGTFASQVAVLPYTLIHSVRWALTSTTRQAHESQLRSMAAEDALERAKDYAKALGLSAVWPVEVKEAQWGSHDPNAVMKVQEKAMDMRRPVSDSDPAFADLFFEPEEVTMSTRIDCKFEAE</sequence>
<name>A0A074ZDV9_AURSE</name>
<dbReference type="RefSeq" id="XP_013345388.1">
    <property type="nucleotide sequence ID" value="XM_013489934.1"/>
</dbReference>
<dbReference type="Proteomes" id="UP000030641">
    <property type="component" value="Unassembled WGS sequence"/>
</dbReference>
<dbReference type="GeneID" id="25366059"/>